<feature type="region of interest" description="Disordered" evidence="3">
    <location>
        <begin position="1"/>
        <end position="23"/>
    </location>
</feature>
<evidence type="ECO:0000256" key="3">
    <source>
        <dbReference type="SAM" id="MobiDB-lite"/>
    </source>
</evidence>
<keyword evidence="6" id="KW-1185">Reference proteome</keyword>
<accession>A0ABY6K7U6</accession>
<dbReference type="Pfam" id="PF00789">
    <property type="entry name" value="UBX"/>
    <property type="match status" value="1"/>
</dbReference>
<feature type="region of interest" description="Disordered" evidence="3">
    <location>
        <begin position="35"/>
        <end position="72"/>
    </location>
</feature>
<evidence type="ECO:0000313" key="5">
    <source>
        <dbReference type="EMBL" id="UYV64705.1"/>
    </source>
</evidence>
<dbReference type="Gene3D" id="3.10.20.90">
    <property type="entry name" value="Phosphatidylinositol 3-kinase Catalytic Subunit, Chain A, domain 1"/>
    <property type="match status" value="1"/>
</dbReference>
<dbReference type="InterPro" id="IPR001012">
    <property type="entry name" value="UBX_dom"/>
</dbReference>
<keyword evidence="2" id="KW-0963">Cytoplasm</keyword>
<dbReference type="InterPro" id="IPR029071">
    <property type="entry name" value="Ubiquitin-like_domsf"/>
</dbReference>
<dbReference type="PANTHER" id="PTHR46340:SF1">
    <property type="entry name" value="UBX DOMAIN-CONTAINING PROTEIN 1"/>
    <property type="match status" value="1"/>
</dbReference>
<dbReference type="Proteomes" id="UP001235939">
    <property type="component" value="Chromosome 03"/>
</dbReference>
<evidence type="ECO:0000256" key="2">
    <source>
        <dbReference type="ARBA" id="ARBA00022490"/>
    </source>
</evidence>
<evidence type="ECO:0000313" key="6">
    <source>
        <dbReference type="Proteomes" id="UP001235939"/>
    </source>
</evidence>
<feature type="domain" description="UBX" evidence="4">
    <location>
        <begin position="78"/>
        <end position="141"/>
    </location>
</feature>
<feature type="compositionally biased region" description="Low complexity" evidence="3">
    <location>
        <begin position="45"/>
        <end position="64"/>
    </location>
</feature>
<dbReference type="SUPFAM" id="SSF54236">
    <property type="entry name" value="Ubiquitin-like"/>
    <property type="match status" value="1"/>
</dbReference>
<reference evidence="5 6" key="1">
    <citation type="submission" date="2022-01" db="EMBL/GenBank/DDBJ databases">
        <title>A chromosomal length assembly of Cordylochernes scorpioides.</title>
        <authorList>
            <person name="Zeh D."/>
            <person name="Zeh J."/>
        </authorList>
    </citation>
    <scope>NUCLEOTIDE SEQUENCE [LARGE SCALE GENOMIC DNA]</scope>
    <source>
        <strain evidence="5">IN4F17</strain>
        <tissue evidence="5">Whole Body</tissue>
    </source>
</reference>
<dbReference type="PROSITE" id="PS50033">
    <property type="entry name" value="UBX"/>
    <property type="match status" value="1"/>
</dbReference>
<proteinExistence type="predicted"/>
<dbReference type="EMBL" id="CP092865">
    <property type="protein sequence ID" value="UYV64705.1"/>
    <property type="molecule type" value="Genomic_DNA"/>
</dbReference>
<organism evidence="5 6">
    <name type="scientific">Cordylochernes scorpioides</name>
    <dbReference type="NCBI Taxonomy" id="51811"/>
    <lineage>
        <taxon>Eukaryota</taxon>
        <taxon>Metazoa</taxon>
        <taxon>Ecdysozoa</taxon>
        <taxon>Arthropoda</taxon>
        <taxon>Chelicerata</taxon>
        <taxon>Arachnida</taxon>
        <taxon>Pseudoscorpiones</taxon>
        <taxon>Cheliferoidea</taxon>
        <taxon>Chernetidae</taxon>
        <taxon>Cordylochernes</taxon>
    </lineage>
</organism>
<evidence type="ECO:0000256" key="1">
    <source>
        <dbReference type="ARBA" id="ARBA00004496"/>
    </source>
</evidence>
<name>A0ABY6K7U6_9ARAC</name>
<evidence type="ECO:0000259" key="4">
    <source>
        <dbReference type="PROSITE" id="PS50033"/>
    </source>
</evidence>
<comment type="subcellular location">
    <subcellularLocation>
        <location evidence="1">Cytoplasm</location>
    </subcellularLocation>
</comment>
<gene>
    <name evidence="5" type="ORF">LAZ67_3001714</name>
</gene>
<sequence>MEEQEMRRIMEQKRREKLEDKMARQRVLEDIQRDRLARQEKFGGAPAAAAPAPTPVVETAPQPESSTSSKKYEECKIQTLVQTFSPQEELAAVRLYVQLHRTDGSESFGLMTTYPRRVFTDEDMNTPLQALGLVPSAVIFVVKK</sequence>
<dbReference type="SMART" id="SM00166">
    <property type="entry name" value="UBX"/>
    <property type="match status" value="1"/>
</dbReference>
<dbReference type="PANTHER" id="PTHR46340">
    <property type="entry name" value="UBX DOMAIN-CONTAINING PROTEIN 1"/>
    <property type="match status" value="1"/>
</dbReference>
<protein>
    <submittedName>
        <fullName evidence="5">UBXN1</fullName>
    </submittedName>
</protein>